<feature type="active site" evidence="4">
    <location>
        <position position="169"/>
    </location>
</feature>
<evidence type="ECO:0000259" key="6">
    <source>
        <dbReference type="Pfam" id="PF14833"/>
    </source>
</evidence>
<reference evidence="8" key="1">
    <citation type="submission" date="2016-10" db="EMBL/GenBank/DDBJ databases">
        <authorList>
            <person name="Varghese N."/>
            <person name="Submissions S."/>
        </authorList>
    </citation>
    <scope>NUCLEOTIDE SEQUENCE [LARGE SCALE GENOMIC DNA]</scope>
    <source>
        <strain evidence="8">DSM 45413</strain>
    </source>
</reference>
<dbReference type="STRING" id="673521.SAMN05660991_04147"/>
<dbReference type="SUPFAM" id="SSF51735">
    <property type="entry name" value="NAD(P)-binding Rossmann-fold domains"/>
    <property type="match status" value="1"/>
</dbReference>
<evidence type="ECO:0000256" key="4">
    <source>
        <dbReference type="PIRSR" id="PIRSR000103-1"/>
    </source>
</evidence>
<keyword evidence="3" id="KW-0520">NAD</keyword>
<dbReference type="Gene3D" id="1.10.1040.10">
    <property type="entry name" value="N-(1-d-carboxylethyl)-l-norvaline Dehydrogenase, domain 2"/>
    <property type="match status" value="1"/>
</dbReference>
<evidence type="ECO:0000313" key="8">
    <source>
        <dbReference type="Proteomes" id="UP000198960"/>
    </source>
</evidence>
<dbReference type="InterPro" id="IPR008927">
    <property type="entry name" value="6-PGluconate_DH-like_C_sf"/>
</dbReference>
<dbReference type="PANTHER" id="PTHR43060:SF15">
    <property type="entry name" value="3-HYDROXYISOBUTYRATE DEHYDROGENASE-LIKE 1, MITOCHONDRIAL-RELATED"/>
    <property type="match status" value="1"/>
</dbReference>
<evidence type="ECO:0000256" key="2">
    <source>
        <dbReference type="ARBA" id="ARBA00023002"/>
    </source>
</evidence>
<feature type="domain" description="3-hydroxyisobutyrate dehydrogenase-like NAD-binding" evidence="6">
    <location>
        <begin position="163"/>
        <end position="262"/>
    </location>
</feature>
<dbReference type="InterPro" id="IPR015815">
    <property type="entry name" value="HIBADH-related"/>
</dbReference>
<protein>
    <submittedName>
        <fullName evidence="7">3-hydroxyisobutyrate dehydrogenase</fullName>
    </submittedName>
</protein>
<dbReference type="SUPFAM" id="SSF48179">
    <property type="entry name" value="6-phosphogluconate dehydrogenase C-terminal domain-like"/>
    <property type="match status" value="1"/>
</dbReference>
<gene>
    <name evidence="7" type="ORF">SAMN05660991_04147</name>
</gene>
<sequence length="280" mass="28186">MKLGFIGAGRIGRPMIGRLVAAGHQVHVLDRSEAAREAVAAAGAIPVDDVATLAEGAQAVLLCPYSDTQVKEIALDGDLIDAMEPGTLLVIHTTGSPLTATAIAERARAKDIEVVDAPISGGPHNIEAGAVTLYTGATEAGLERARPVLSAYGDPIVHLGTTGAGQQVKLLNNAVFAANIGVIAEAVRLAGELGLDEGAVLRGITNGSGNSMALGGAANAGSIATFGKAVGEFVGKDIAVVKQVAAQLGVDLGVMEGPHQVLADLLLPEHRALLLADASA</sequence>
<dbReference type="GO" id="GO:0050661">
    <property type="term" value="F:NADP binding"/>
    <property type="evidence" value="ECO:0007669"/>
    <property type="project" value="InterPro"/>
</dbReference>
<keyword evidence="2" id="KW-0560">Oxidoreductase</keyword>
<comment type="similarity">
    <text evidence="1">Belongs to the HIBADH-related family.</text>
</comment>
<evidence type="ECO:0000313" key="7">
    <source>
        <dbReference type="EMBL" id="SEP23570.1"/>
    </source>
</evidence>
<dbReference type="InterPro" id="IPR013328">
    <property type="entry name" value="6PGD_dom2"/>
</dbReference>
<evidence type="ECO:0000259" key="5">
    <source>
        <dbReference type="Pfam" id="PF03446"/>
    </source>
</evidence>
<keyword evidence="8" id="KW-1185">Reference proteome</keyword>
<dbReference type="Pfam" id="PF14833">
    <property type="entry name" value="NAD_binding_11"/>
    <property type="match status" value="1"/>
</dbReference>
<dbReference type="Proteomes" id="UP000198960">
    <property type="component" value="Unassembled WGS sequence"/>
</dbReference>
<dbReference type="PANTHER" id="PTHR43060">
    <property type="entry name" value="3-HYDROXYISOBUTYRATE DEHYDROGENASE-LIKE 1, MITOCHONDRIAL-RELATED"/>
    <property type="match status" value="1"/>
</dbReference>
<evidence type="ECO:0000256" key="3">
    <source>
        <dbReference type="ARBA" id="ARBA00023027"/>
    </source>
</evidence>
<dbReference type="InterPro" id="IPR036291">
    <property type="entry name" value="NAD(P)-bd_dom_sf"/>
</dbReference>
<dbReference type="PIRSF" id="PIRSF000103">
    <property type="entry name" value="HIBADH"/>
    <property type="match status" value="1"/>
</dbReference>
<dbReference type="GO" id="GO:0051287">
    <property type="term" value="F:NAD binding"/>
    <property type="evidence" value="ECO:0007669"/>
    <property type="project" value="InterPro"/>
</dbReference>
<dbReference type="Pfam" id="PF03446">
    <property type="entry name" value="NAD_binding_2"/>
    <property type="match status" value="1"/>
</dbReference>
<dbReference type="OrthoDB" id="3185659at2"/>
<name>A0A1H8W7H9_9ACTN</name>
<dbReference type="EMBL" id="FOEE01000017">
    <property type="protein sequence ID" value="SEP23570.1"/>
    <property type="molecule type" value="Genomic_DNA"/>
</dbReference>
<dbReference type="InterPro" id="IPR029154">
    <property type="entry name" value="HIBADH-like_NADP-bd"/>
</dbReference>
<proteinExistence type="inferred from homology"/>
<dbReference type="AlphaFoldDB" id="A0A1H8W7H9"/>
<dbReference type="GO" id="GO:0016491">
    <property type="term" value="F:oxidoreductase activity"/>
    <property type="evidence" value="ECO:0007669"/>
    <property type="project" value="UniProtKB-KW"/>
</dbReference>
<accession>A0A1H8W7H9</accession>
<feature type="domain" description="6-phosphogluconate dehydrogenase NADP-binding" evidence="5">
    <location>
        <begin position="2"/>
        <end position="160"/>
    </location>
</feature>
<organism evidence="7 8">
    <name type="scientific">Trujillonella endophytica</name>
    <dbReference type="NCBI Taxonomy" id="673521"/>
    <lineage>
        <taxon>Bacteria</taxon>
        <taxon>Bacillati</taxon>
        <taxon>Actinomycetota</taxon>
        <taxon>Actinomycetes</taxon>
        <taxon>Geodermatophilales</taxon>
        <taxon>Geodermatophilaceae</taxon>
        <taxon>Trujillonella</taxon>
    </lineage>
</organism>
<dbReference type="InterPro" id="IPR006115">
    <property type="entry name" value="6PGDH_NADP-bd"/>
</dbReference>
<dbReference type="Gene3D" id="3.40.50.720">
    <property type="entry name" value="NAD(P)-binding Rossmann-like Domain"/>
    <property type="match status" value="1"/>
</dbReference>
<evidence type="ECO:0000256" key="1">
    <source>
        <dbReference type="ARBA" id="ARBA00009080"/>
    </source>
</evidence>